<dbReference type="InterPro" id="IPR050155">
    <property type="entry name" value="HAD-like_hydrolase_sf"/>
</dbReference>
<dbReference type="SUPFAM" id="SSF56784">
    <property type="entry name" value="HAD-like"/>
    <property type="match status" value="1"/>
</dbReference>
<comment type="function">
    <text evidence="6">Specifically catalyzes the dephosphorylation of 2-phosphoglycolate. Is involved in the dissimilation of the intracellular 2-phosphoglycolate formed during the DNA repair of 3'-phosphoglycolate ends, a major class of DNA lesions induced by oxidative stress.</text>
</comment>
<organism evidence="7 8">
    <name type="scientific">Pollutimonas bauzanensis</name>
    <dbReference type="NCBI Taxonomy" id="658167"/>
    <lineage>
        <taxon>Bacteria</taxon>
        <taxon>Pseudomonadati</taxon>
        <taxon>Pseudomonadota</taxon>
        <taxon>Betaproteobacteria</taxon>
        <taxon>Burkholderiales</taxon>
        <taxon>Alcaligenaceae</taxon>
        <taxon>Pollutimonas</taxon>
    </lineage>
</organism>
<dbReference type="NCBIfam" id="TIGR01549">
    <property type="entry name" value="HAD-SF-IA-v1"/>
    <property type="match status" value="1"/>
</dbReference>
<keyword evidence="8" id="KW-1185">Reference proteome</keyword>
<gene>
    <name evidence="7" type="ORF">SAMN04488135_11963</name>
</gene>
<dbReference type="GO" id="GO:0019253">
    <property type="term" value="P:reductive pentose-phosphate cycle"/>
    <property type="evidence" value="ECO:0007669"/>
    <property type="project" value="UniProtKB-KW"/>
</dbReference>
<dbReference type="PANTHER" id="PTHR43434">
    <property type="entry name" value="PHOSPHOGLYCOLATE PHOSPHATASE"/>
    <property type="match status" value="1"/>
</dbReference>
<evidence type="ECO:0000256" key="2">
    <source>
        <dbReference type="ARBA" id="ARBA00004818"/>
    </source>
</evidence>
<keyword evidence="5" id="KW-0113">Calvin cycle</keyword>
<dbReference type="EMBL" id="FQXE01000019">
    <property type="protein sequence ID" value="SHI28369.1"/>
    <property type="molecule type" value="Genomic_DNA"/>
</dbReference>
<dbReference type="InterPro" id="IPR006439">
    <property type="entry name" value="HAD-SF_hydro_IA"/>
</dbReference>
<dbReference type="FunFam" id="3.40.50.1000:FF:000022">
    <property type="entry name" value="Phosphoglycolate phosphatase"/>
    <property type="match status" value="1"/>
</dbReference>
<comment type="pathway">
    <text evidence="2">Organic acid metabolism; glycolate biosynthesis; glycolate from 2-phosphoglycolate: step 1/1.</text>
</comment>
<evidence type="ECO:0000313" key="7">
    <source>
        <dbReference type="EMBL" id="SHI28369.1"/>
    </source>
</evidence>
<dbReference type="InterPro" id="IPR036412">
    <property type="entry name" value="HAD-like_sf"/>
</dbReference>
<dbReference type="InterPro" id="IPR023198">
    <property type="entry name" value="PGP-like_dom2"/>
</dbReference>
<evidence type="ECO:0000256" key="3">
    <source>
        <dbReference type="ARBA" id="ARBA00011233"/>
    </source>
</evidence>
<dbReference type="GO" id="GO:0006281">
    <property type="term" value="P:DNA repair"/>
    <property type="evidence" value="ECO:0007669"/>
    <property type="project" value="TreeGrafter"/>
</dbReference>
<accession>A0A1M5ZWG3</accession>
<evidence type="ECO:0000313" key="8">
    <source>
        <dbReference type="Proteomes" id="UP000184226"/>
    </source>
</evidence>
<dbReference type="GO" id="GO:0008967">
    <property type="term" value="F:phosphoglycolate phosphatase activity"/>
    <property type="evidence" value="ECO:0007669"/>
    <property type="project" value="UniProtKB-EC"/>
</dbReference>
<evidence type="ECO:0000256" key="1">
    <source>
        <dbReference type="ARBA" id="ARBA00000830"/>
    </source>
</evidence>
<dbReference type="PANTHER" id="PTHR43434:SF24">
    <property type="entry name" value="HYDROLASE-RELATED"/>
    <property type="match status" value="1"/>
</dbReference>
<protein>
    <recommendedName>
        <fullName evidence="4">phosphoglycolate phosphatase</fullName>
        <ecNumber evidence="4">3.1.3.18</ecNumber>
    </recommendedName>
</protein>
<dbReference type="SFLD" id="SFLDS00003">
    <property type="entry name" value="Haloacid_Dehalogenase"/>
    <property type="match status" value="1"/>
</dbReference>
<dbReference type="EC" id="3.1.3.18" evidence="4"/>
<dbReference type="SFLD" id="SFLDG01135">
    <property type="entry name" value="C1.5.6:_HAD__Beta-PGM__Phospha"/>
    <property type="match status" value="1"/>
</dbReference>
<comment type="catalytic activity">
    <reaction evidence="1">
        <text>2-phosphoglycolate + H2O = glycolate + phosphate</text>
        <dbReference type="Rhea" id="RHEA:14369"/>
        <dbReference type="ChEBI" id="CHEBI:15377"/>
        <dbReference type="ChEBI" id="CHEBI:29805"/>
        <dbReference type="ChEBI" id="CHEBI:43474"/>
        <dbReference type="ChEBI" id="CHEBI:58033"/>
        <dbReference type="EC" id="3.1.3.18"/>
    </reaction>
</comment>
<comment type="subunit">
    <text evidence="3">Homotrimer.</text>
</comment>
<dbReference type="RefSeq" id="WP_073109029.1">
    <property type="nucleotide sequence ID" value="NZ_FQXE01000019.1"/>
</dbReference>
<dbReference type="STRING" id="658167.SAMN04488135_11963"/>
<dbReference type="GO" id="GO:0005829">
    <property type="term" value="C:cytosol"/>
    <property type="evidence" value="ECO:0007669"/>
    <property type="project" value="TreeGrafter"/>
</dbReference>
<evidence type="ECO:0000256" key="4">
    <source>
        <dbReference type="ARBA" id="ARBA00013078"/>
    </source>
</evidence>
<dbReference type="InterPro" id="IPR041492">
    <property type="entry name" value="HAD_2"/>
</dbReference>
<dbReference type="SFLD" id="SFLDG01129">
    <property type="entry name" value="C1.5:_HAD__Beta-PGM__Phosphata"/>
    <property type="match status" value="1"/>
</dbReference>
<reference evidence="7 8" key="1">
    <citation type="submission" date="2016-11" db="EMBL/GenBank/DDBJ databases">
        <authorList>
            <person name="Jaros S."/>
            <person name="Januszkiewicz K."/>
            <person name="Wedrychowicz H."/>
        </authorList>
    </citation>
    <scope>NUCLEOTIDE SEQUENCE [LARGE SCALE GENOMIC DNA]</scope>
    <source>
        <strain evidence="7 8">CGMCC 1.10190</strain>
    </source>
</reference>
<evidence type="ECO:0000256" key="6">
    <source>
        <dbReference type="ARBA" id="ARBA00059247"/>
    </source>
</evidence>
<dbReference type="Gene3D" id="3.40.50.1000">
    <property type="entry name" value="HAD superfamily/HAD-like"/>
    <property type="match status" value="1"/>
</dbReference>
<dbReference type="Pfam" id="PF13419">
    <property type="entry name" value="HAD_2"/>
    <property type="match status" value="1"/>
</dbReference>
<proteinExistence type="predicted"/>
<dbReference type="Proteomes" id="UP000184226">
    <property type="component" value="Unassembled WGS sequence"/>
</dbReference>
<sequence length="217" mass="24123">MKRYEAVVFDWDGTVMDSTHSIVEAIQSACADLDLPVPGASEASWVIGLSLESALYRCVPTLTAEKLPFFLERYRFHFLRRDPEIRLFDGIVDLLEVLRARQVVLGVATGKSRVGLDRVLGTMRLQGHFHTTRCADESFSKPHPAMLLEIMDELGLSPGQVLMVGDTSHDIQMAASAGVDSMAVTYGAHDERTLLEAQPTVMVSSVREMQAWMLERV</sequence>
<dbReference type="InterPro" id="IPR023214">
    <property type="entry name" value="HAD_sf"/>
</dbReference>
<dbReference type="AlphaFoldDB" id="A0A1M5ZWG3"/>
<evidence type="ECO:0000256" key="5">
    <source>
        <dbReference type="ARBA" id="ARBA00022567"/>
    </source>
</evidence>
<name>A0A1M5ZWG3_9BURK</name>
<dbReference type="OrthoDB" id="9782449at2"/>
<dbReference type="Gene3D" id="1.10.150.240">
    <property type="entry name" value="Putative phosphatase, domain 2"/>
    <property type="match status" value="1"/>
</dbReference>